<comment type="caution">
    <text evidence="2">The sequence shown here is derived from an EMBL/GenBank/DDBJ whole genome shotgun (WGS) entry which is preliminary data.</text>
</comment>
<evidence type="ECO:0000256" key="1">
    <source>
        <dbReference type="SAM" id="Phobius"/>
    </source>
</evidence>
<keyword evidence="1" id="KW-1133">Transmembrane helix</keyword>
<keyword evidence="1" id="KW-0472">Membrane</keyword>
<dbReference type="Proteomes" id="UP000730481">
    <property type="component" value="Unassembled WGS sequence"/>
</dbReference>
<accession>A0A9P5AP30</accession>
<evidence type="ECO:0000313" key="3">
    <source>
        <dbReference type="Proteomes" id="UP000730481"/>
    </source>
</evidence>
<keyword evidence="1" id="KW-0812">Transmembrane</keyword>
<dbReference type="EMBL" id="PVQB02000157">
    <property type="protein sequence ID" value="KAF4342121.1"/>
    <property type="molecule type" value="Genomic_DNA"/>
</dbReference>
<protein>
    <submittedName>
        <fullName evidence="2">Uncharacterized protein</fullName>
    </submittedName>
</protein>
<reference evidence="2" key="1">
    <citation type="journal article" date="2017" name="Mycologia">
        <title>Fusarium algeriense, sp. nov., a novel toxigenic crown rot pathogen of durum wheat from Algeria is nested in the Fusarium burgessii species complex.</title>
        <authorList>
            <person name="Laraba I."/>
            <person name="Keddad A."/>
            <person name="Boureghda H."/>
            <person name="Abdallah N."/>
            <person name="Vaughan M.M."/>
            <person name="Proctor R.H."/>
            <person name="Busman M."/>
            <person name="O'Donnell K."/>
        </authorList>
    </citation>
    <scope>NUCLEOTIDE SEQUENCE</scope>
    <source>
        <strain evidence="2">NRRL 25174</strain>
    </source>
</reference>
<dbReference type="OrthoDB" id="5015154at2759"/>
<name>A0A9P5AP30_9HYPO</name>
<reference evidence="2" key="2">
    <citation type="submission" date="2020-02" db="EMBL/GenBank/DDBJ databases">
        <title>Identification and distribution of gene clusters putatively required for synthesis of sphingolipid metabolism inhibitors in phylogenetically diverse species of the filamentous fungus Fusarium.</title>
        <authorList>
            <person name="Kim H.-S."/>
            <person name="Busman M."/>
            <person name="Brown D.W."/>
            <person name="Divon H."/>
            <person name="Uhlig S."/>
            <person name="Proctor R.H."/>
        </authorList>
    </citation>
    <scope>NUCLEOTIDE SEQUENCE</scope>
    <source>
        <strain evidence="2">NRRL 25174</strain>
    </source>
</reference>
<feature type="transmembrane region" description="Helical" evidence="1">
    <location>
        <begin position="29"/>
        <end position="56"/>
    </location>
</feature>
<evidence type="ECO:0000313" key="2">
    <source>
        <dbReference type="EMBL" id="KAF4342121.1"/>
    </source>
</evidence>
<gene>
    <name evidence="2" type="ORF">FBEOM_3923</name>
</gene>
<keyword evidence="3" id="KW-1185">Reference proteome</keyword>
<dbReference type="AlphaFoldDB" id="A0A9P5AP30"/>
<proteinExistence type="predicted"/>
<sequence>MKVFTSAMNVIRIVWSYVKAISVCRALKIGFLMLLLLYTLTAIVGFIQGLILVQWYTSTLEEHSRFFLNNLMESKIMGHFVDPFDSWDNVAPVFHVPQIQSPLKWTSQLGLVRPAGWGSQNVEALASLSNLYWKTRPGEKEPAWHHWIYLSAQQEPWRQPDGPVLHDPWDKAFVDLLEYRGKHDVMGRSNFHYVSCPKNFLCASWRATAPALLHFTNEGNTSSVSDEQPEMPDHIPVDVRVFELPLAEIPIPGIFPSYFEQMRSLTASNTTFWTTKDTYSHFWQTLGQTSTVLKEVSKTYPWTYGLLARAEAKWTHFWGIDKTLLRGIAFFLPFASSAIPLYFVKFELARWHLSQEPSALEPEDKSQDPLAQTMQSILDMISDEEKEKFRNKGHYGRILELAESGLEKDEWYSKEEVIQELFDAMGLDEDGKMKKLSNDTP</sequence>
<organism evidence="2 3">
    <name type="scientific">Fusarium beomiforme</name>
    <dbReference type="NCBI Taxonomy" id="44412"/>
    <lineage>
        <taxon>Eukaryota</taxon>
        <taxon>Fungi</taxon>
        <taxon>Dikarya</taxon>
        <taxon>Ascomycota</taxon>
        <taxon>Pezizomycotina</taxon>
        <taxon>Sordariomycetes</taxon>
        <taxon>Hypocreomycetidae</taxon>
        <taxon>Hypocreales</taxon>
        <taxon>Nectriaceae</taxon>
        <taxon>Fusarium</taxon>
        <taxon>Fusarium burgessii species complex</taxon>
    </lineage>
</organism>